<keyword evidence="4 6" id="KW-1133">Transmembrane helix</keyword>
<evidence type="ECO:0000313" key="8">
    <source>
        <dbReference type="EMBL" id="SJZ39457.1"/>
    </source>
</evidence>
<evidence type="ECO:0000256" key="4">
    <source>
        <dbReference type="ARBA" id="ARBA00022989"/>
    </source>
</evidence>
<dbReference type="AlphaFoldDB" id="A0A1T4KAR2"/>
<gene>
    <name evidence="8" type="ORF">SAMN02745108_00403</name>
</gene>
<keyword evidence="5 6" id="KW-0472">Membrane</keyword>
<feature type="transmembrane region" description="Helical" evidence="6">
    <location>
        <begin position="134"/>
        <end position="156"/>
    </location>
</feature>
<dbReference type="InterPro" id="IPR051461">
    <property type="entry name" value="UPF0750_membrane"/>
</dbReference>
<dbReference type="Proteomes" id="UP000190449">
    <property type="component" value="Unassembled WGS sequence"/>
</dbReference>
<keyword evidence="3 6" id="KW-0812">Transmembrane</keyword>
<feature type="transmembrane region" description="Helical" evidence="6">
    <location>
        <begin position="107"/>
        <end position="127"/>
    </location>
</feature>
<dbReference type="InterPro" id="IPR019264">
    <property type="entry name" value="DUF2179"/>
</dbReference>
<dbReference type="PANTHER" id="PTHR33545">
    <property type="entry name" value="UPF0750 MEMBRANE PROTEIN YITT-RELATED"/>
    <property type="match status" value="1"/>
</dbReference>
<dbReference type="PANTHER" id="PTHR33545:SF5">
    <property type="entry name" value="UPF0750 MEMBRANE PROTEIN YITT"/>
    <property type="match status" value="1"/>
</dbReference>
<evidence type="ECO:0000256" key="6">
    <source>
        <dbReference type="SAM" id="Phobius"/>
    </source>
</evidence>
<feature type="transmembrane region" description="Helical" evidence="6">
    <location>
        <begin position="30"/>
        <end position="46"/>
    </location>
</feature>
<feature type="domain" description="DUF2179" evidence="7">
    <location>
        <begin position="247"/>
        <end position="299"/>
    </location>
</feature>
<feature type="transmembrane region" description="Helical" evidence="6">
    <location>
        <begin position="176"/>
        <end position="197"/>
    </location>
</feature>
<evidence type="ECO:0000256" key="1">
    <source>
        <dbReference type="ARBA" id="ARBA00004651"/>
    </source>
</evidence>
<dbReference type="Pfam" id="PF02588">
    <property type="entry name" value="YitT_membrane"/>
    <property type="match status" value="1"/>
</dbReference>
<keyword evidence="2" id="KW-1003">Cell membrane</keyword>
<dbReference type="PIRSF" id="PIRSF006483">
    <property type="entry name" value="Membrane_protein_YitT"/>
    <property type="match status" value="1"/>
</dbReference>
<dbReference type="Pfam" id="PF10035">
    <property type="entry name" value="DUF2179"/>
    <property type="match status" value="1"/>
</dbReference>
<evidence type="ECO:0000313" key="9">
    <source>
        <dbReference type="Proteomes" id="UP000190449"/>
    </source>
</evidence>
<dbReference type="CDD" id="cd16380">
    <property type="entry name" value="YitT_C"/>
    <property type="match status" value="1"/>
</dbReference>
<dbReference type="InterPro" id="IPR003740">
    <property type="entry name" value="YitT"/>
</dbReference>
<dbReference type="Gene3D" id="3.30.70.120">
    <property type="match status" value="1"/>
</dbReference>
<reference evidence="8 9" key="1">
    <citation type="submission" date="2017-02" db="EMBL/GenBank/DDBJ databases">
        <authorList>
            <person name="Peterson S.W."/>
        </authorList>
    </citation>
    <scope>NUCLEOTIDE SEQUENCE [LARGE SCALE GENOMIC DNA]</scope>
    <source>
        <strain evidence="8 9">ATCC 43854</strain>
    </source>
</reference>
<protein>
    <submittedName>
        <fullName evidence="8">Uncharacterized membrane-anchored protein YitT, contains DUF161 and DUF2179 domains</fullName>
    </submittedName>
</protein>
<evidence type="ECO:0000259" key="7">
    <source>
        <dbReference type="Pfam" id="PF10035"/>
    </source>
</evidence>
<comment type="subcellular location">
    <subcellularLocation>
        <location evidence="1">Cell membrane</location>
        <topology evidence="1">Multi-pass membrane protein</topology>
    </subcellularLocation>
</comment>
<name>A0A1T4KAR2_9BACT</name>
<dbReference type="EMBL" id="FUWU01000004">
    <property type="protein sequence ID" value="SJZ39457.1"/>
    <property type="molecule type" value="Genomic_DNA"/>
</dbReference>
<dbReference type="GO" id="GO:0005886">
    <property type="term" value="C:plasma membrane"/>
    <property type="evidence" value="ECO:0007669"/>
    <property type="project" value="UniProtKB-SubCell"/>
</dbReference>
<evidence type="ECO:0000256" key="5">
    <source>
        <dbReference type="ARBA" id="ARBA00023136"/>
    </source>
</evidence>
<dbReference type="InterPro" id="IPR015867">
    <property type="entry name" value="N-reg_PII/ATP_PRibTrfase_C"/>
</dbReference>
<evidence type="ECO:0000256" key="2">
    <source>
        <dbReference type="ARBA" id="ARBA00022475"/>
    </source>
</evidence>
<feature type="transmembrane region" description="Helical" evidence="6">
    <location>
        <begin position="81"/>
        <end position="101"/>
    </location>
</feature>
<evidence type="ECO:0000256" key="3">
    <source>
        <dbReference type="ARBA" id="ARBA00022692"/>
    </source>
</evidence>
<accession>A0A1T4KAR2</accession>
<proteinExistence type="predicted"/>
<sequence length="308" mass="34049">MGFQQKIFYIPFMTKENFLSNRSSFQVGDLFWRPLCIVAAALLMALDLNTFVKSANLFPGGFTGLALLLQECAEKFGNIHLPFTLTLVVLNAIPAIASFFFIGKKYTLLSCQMILLSGVFTDALPTFHVTNDLLLSAIFGGLICAVSISLCLYAGATSGGTDFIAIFIAERSGSDAWNYILAFNIVILTAAGILFGWDKALYSIIFQFATTQATKVLYKNYQKATLLIITDKPDEVYEAIRSLTNHDATLFRGIGCYQGKERQMLYSVVSAAEEHKVLRAIRQADPSVFLNVIKTGQLSGRFYNKPKD</sequence>
<organism evidence="8 9">
    <name type="scientific">Fibrobacter intestinalis</name>
    <dbReference type="NCBI Taxonomy" id="28122"/>
    <lineage>
        <taxon>Bacteria</taxon>
        <taxon>Pseudomonadati</taxon>
        <taxon>Fibrobacterota</taxon>
        <taxon>Fibrobacteria</taxon>
        <taxon>Fibrobacterales</taxon>
        <taxon>Fibrobacteraceae</taxon>
        <taxon>Fibrobacter</taxon>
    </lineage>
</organism>
<dbReference type="STRING" id="28122.SAMN02745108_00403"/>